<dbReference type="PROSITE" id="PS00463">
    <property type="entry name" value="ZN2_CY6_FUNGAL_1"/>
    <property type="match status" value="1"/>
</dbReference>
<comment type="subcellular location">
    <subcellularLocation>
        <location evidence="1">Nucleus</location>
    </subcellularLocation>
</comment>
<dbReference type="AlphaFoldDB" id="A0A6A6QR89"/>
<dbReference type="InterPro" id="IPR001138">
    <property type="entry name" value="Zn2Cys6_DnaBD"/>
</dbReference>
<dbReference type="Pfam" id="PF00172">
    <property type="entry name" value="Zn_clus"/>
    <property type="match status" value="1"/>
</dbReference>
<evidence type="ECO:0000259" key="3">
    <source>
        <dbReference type="PROSITE" id="PS50048"/>
    </source>
</evidence>
<keyword evidence="2" id="KW-0539">Nucleus</keyword>
<dbReference type="CDD" id="cd00067">
    <property type="entry name" value="GAL4"/>
    <property type="match status" value="1"/>
</dbReference>
<feature type="domain" description="Zn(2)-C6 fungal-type" evidence="3">
    <location>
        <begin position="17"/>
        <end position="46"/>
    </location>
</feature>
<dbReference type="SUPFAM" id="SSF57701">
    <property type="entry name" value="Zn2/Cys6 DNA-binding domain"/>
    <property type="match status" value="1"/>
</dbReference>
<name>A0A6A6QR89_9PEZI</name>
<dbReference type="EMBL" id="MU004190">
    <property type="protein sequence ID" value="KAF2494682.1"/>
    <property type="molecule type" value="Genomic_DNA"/>
</dbReference>
<evidence type="ECO:0000313" key="4">
    <source>
        <dbReference type="EMBL" id="KAF2494682.1"/>
    </source>
</evidence>
<dbReference type="GO" id="GO:0005634">
    <property type="term" value="C:nucleus"/>
    <property type="evidence" value="ECO:0007669"/>
    <property type="project" value="UniProtKB-SubCell"/>
</dbReference>
<dbReference type="OrthoDB" id="3014581at2759"/>
<protein>
    <recommendedName>
        <fullName evidence="3">Zn(2)-C6 fungal-type domain-containing protein</fullName>
    </recommendedName>
</protein>
<dbReference type="Gene3D" id="4.10.240.10">
    <property type="entry name" value="Zn(2)-C6 fungal-type DNA-binding domain"/>
    <property type="match status" value="1"/>
</dbReference>
<evidence type="ECO:0000256" key="2">
    <source>
        <dbReference type="ARBA" id="ARBA00023242"/>
    </source>
</evidence>
<dbReference type="InterPro" id="IPR036864">
    <property type="entry name" value="Zn2-C6_fun-type_DNA-bd_sf"/>
</dbReference>
<dbReference type="Proteomes" id="UP000799750">
    <property type="component" value="Unassembled WGS sequence"/>
</dbReference>
<reference evidence="4" key="1">
    <citation type="journal article" date="2020" name="Stud. Mycol.">
        <title>101 Dothideomycetes genomes: a test case for predicting lifestyles and emergence of pathogens.</title>
        <authorList>
            <person name="Haridas S."/>
            <person name="Albert R."/>
            <person name="Binder M."/>
            <person name="Bloem J."/>
            <person name="Labutti K."/>
            <person name="Salamov A."/>
            <person name="Andreopoulos B."/>
            <person name="Baker S."/>
            <person name="Barry K."/>
            <person name="Bills G."/>
            <person name="Bluhm B."/>
            <person name="Cannon C."/>
            <person name="Castanera R."/>
            <person name="Culley D."/>
            <person name="Daum C."/>
            <person name="Ezra D."/>
            <person name="Gonzalez J."/>
            <person name="Henrissat B."/>
            <person name="Kuo A."/>
            <person name="Liang C."/>
            <person name="Lipzen A."/>
            <person name="Lutzoni F."/>
            <person name="Magnuson J."/>
            <person name="Mondo S."/>
            <person name="Nolan M."/>
            <person name="Ohm R."/>
            <person name="Pangilinan J."/>
            <person name="Park H.-J."/>
            <person name="Ramirez L."/>
            <person name="Alfaro M."/>
            <person name="Sun H."/>
            <person name="Tritt A."/>
            <person name="Yoshinaga Y."/>
            <person name="Zwiers L.-H."/>
            <person name="Turgeon B."/>
            <person name="Goodwin S."/>
            <person name="Spatafora J."/>
            <person name="Crous P."/>
            <person name="Grigoriev I."/>
        </authorList>
    </citation>
    <scope>NUCLEOTIDE SEQUENCE</scope>
    <source>
        <strain evidence="4">CBS 269.34</strain>
    </source>
</reference>
<dbReference type="SMART" id="SM00066">
    <property type="entry name" value="GAL4"/>
    <property type="match status" value="1"/>
</dbReference>
<sequence>MPKYLQTHGVPRQRPVSCRSCRARKLRCSRDAPCTNCVSRGLRCELDNSSGSPPRSVQTPESEVVERLRKLEELVESQRSQRNGSPKPISKSSNNLGLQNHMYNICPAIAHLDKDVAWLASIYSGLEVAEKMPSNKIVFRICPMQHIMEAQSYIFLSPTSIEPSRCIWLPLYHEAKIILNKFTEDIDGGHHVIHTPSLPSILDELYACLNQQGQVKAGPMILLLSIMASSTHSWVRRDCERGVFSTSAEANKQSPSWIKATEDVIDIAHRSTRVSIEGIQGIIIASFVMGNIEGFSRKCRAMYSMALLLARELGLHCIDHPSMASAAKSANAEMGRRVWWYLAASDWQMAARFNGVAQGVYQCHVRQMIVRKPLNINDEDVTDGMNCIEQPLSQPTTMSYSLQRIRLSEICRNIVDRTPLIHAGVPGYETIMDADTEIQTILSETPPFFSMSVEQIIQIYQLDHQHASRIFYQGYLLSSLTHAMHCKIHFAYFTRGYVDPSYAASREICLRSARKIIQNETRLEQSGLCTAARYRVILLLLGIFMATIVLIMDMCHNKSSTQREKQQGELADAFRLLEEAREDSETAVNFLDSLMQVLRRHKMPRPKRAEETLLDSDMGNEPLETATGAVGAYSTANNQPYSNPDILPLPTAPPSVLASNNANIMDMGGDGFTNGEDMSSYFNELAESFEQGVDFDWNDIFAGLDSSYTQGL</sequence>
<proteinExistence type="predicted"/>
<keyword evidence="5" id="KW-1185">Reference proteome</keyword>
<evidence type="ECO:0000313" key="5">
    <source>
        <dbReference type="Proteomes" id="UP000799750"/>
    </source>
</evidence>
<dbReference type="PROSITE" id="PS50048">
    <property type="entry name" value="ZN2_CY6_FUNGAL_2"/>
    <property type="match status" value="1"/>
</dbReference>
<dbReference type="GO" id="GO:0008270">
    <property type="term" value="F:zinc ion binding"/>
    <property type="evidence" value="ECO:0007669"/>
    <property type="project" value="InterPro"/>
</dbReference>
<accession>A0A6A6QR89</accession>
<dbReference type="GO" id="GO:0000981">
    <property type="term" value="F:DNA-binding transcription factor activity, RNA polymerase II-specific"/>
    <property type="evidence" value="ECO:0007669"/>
    <property type="project" value="InterPro"/>
</dbReference>
<dbReference type="InterPro" id="IPR050613">
    <property type="entry name" value="Sec_Metabolite_Reg"/>
</dbReference>
<dbReference type="PANTHER" id="PTHR31001">
    <property type="entry name" value="UNCHARACTERIZED TRANSCRIPTIONAL REGULATORY PROTEIN"/>
    <property type="match status" value="1"/>
</dbReference>
<dbReference type="CDD" id="cd12148">
    <property type="entry name" value="fungal_TF_MHR"/>
    <property type="match status" value="1"/>
</dbReference>
<dbReference type="PANTHER" id="PTHR31001:SF90">
    <property type="entry name" value="CENTROMERE DNA-BINDING PROTEIN COMPLEX CBF3 SUBUNIT B"/>
    <property type="match status" value="1"/>
</dbReference>
<gene>
    <name evidence="4" type="ORF">BU16DRAFT_487866</name>
</gene>
<organism evidence="4 5">
    <name type="scientific">Lophium mytilinum</name>
    <dbReference type="NCBI Taxonomy" id="390894"/>
    <lineage>
        <taxon>Eukaryota</taxon>
        <taxon>Fungi</taxon>
        <taxon>Dikarya</taxon>
        <taxon>Ascomycota</taxon>
        <taxon>Pezizomycotina</taxon>
        <taxon>Dothideomycetes</taxon>
        <taxon>Pleosporomycetidae</taxon>
        <taxon>Mytilinidiales</taxon>
        <taxon>Mytilinidiaceae</taxon>
        <taxon>Lophium</taxon>
    </lineage>
</organism>
<evidence type="ECO:0000256" key="1">
    <source>
        <dbReference type="ARBA" id="ARBA00004123"/>
    </source>
</evidence>